<evidence type="ECO:0000256" key="5">
    <source>
        <dbReference type="ARBA" id="ARBA00022722"/>
    </source>
</evidence>
<dbReference type="InterPro" id="IPR051320">
    <property type="entry name" value="Viral_Replic_Matur_Polypro"/>
</dbReference>
<dbReference type="AlphaFoldDB" id="A0A7L4CPP1"/>
<proteinExistence type="inferred from homology"/>
<keyword evidence="7" id="KW-0378">Hydrolase</keyword>
<dbReference type="EMBL" id="VZZU01008803">
    <property type="protein sequence ID" value="NXW52150.1"/>
    <property type="molecule type" value="Genomic_DNA"/>
</dbReference>
<keyword evidence="5" id="KW-0540">Nuclease</keyword>
<feature type="domain" description="Integrase catalytic" evidence="10">
    <location>
        <begin position="804"/>
        <end position="961"/>
    </location>
</feature>
<dbReference type="Gene3D" id="3.30.420.10">
    <property type="entry name" value="Ribonuclease H-like superfamily/Ribonuclease H"/>
    <property type="match status" value="2"/>
</dbReference>
<dbReference type="GO" id="GO:0003676">
    <property type="term" value="F:nucleic acid binding"/>
    <property type="evidence" value="ECO:0007669"/>
    <property type="project" value="InterPro"/>
</dbReference>
<evidence type="ECO:0000259" key="10">
    <source>
        <dbReference type="PROSITE" id="PS50994"/>
    </source>
</evidence>
<organism evidence="11 12">
    <name type="scientific">Nyctiprogne leucopyga</name>
    <dbReference type="NCBI Taxonomy" id="382315"/>
    <lineage>
        <taxon>Eukaryota</taxon>
        <taxon>Metazoa</taxon>
        <taxon>Chordata</taxon>
        <taxon>Craniata</taxon>
        <taxon>Vertebrata</taxon>
        <taxon>Euteleostomi</taxon>
        <taxon>Archelosauria</taxon>
        <taxon>Archosauria</taxon>
        <taxon>Dinosauria</taxon>
        <taxon>Saurischia</taxon>
        <taxon>Theropoda</taxon>
        <taxon>Coelurosauria</taxon>
        <taxon>Aves</taxon>
        <taxon>Neognathae</taxon>
        <taxon>Neoaves</taxon>
        <taxon>Strisores</taxon>
        <taxon>Caprimulgiformes</taxon>
        <taxon>Caprimulgidae</taxon>
        <taxon>Chordeilinae</taxon>
        <taxon>Nyctiprogne</taxon>
    </lineage>
</organism>
<dbReference type="CDD" id="cd09273">
    <property type="entry name" value="RNase_HI_RT_Bel"/>
    <property type="match status" value="1"/>
</dbReference>
<keyword evidence="12" id="KW-1185">Reference proteome</keyword>
<comment type="similarity">
    <text evidence="1">Belongs to the beta type-B retroviral polymerase family. HERV class-II K(HML-2) pol subfamily.</text>
</comment>
<evidence type="ECO:0000313" key="11">
    <source>
        <dbReference type="EMBL" id="NXW52150.1"/>
    </source>
</evidence>
<dbReference type="InterPro" id="IPR043502">
    <property type="entry name" value="DNA/RNA_pol_sf"/>
</dbReference>
<dbReference type="Pfam" id="PF00078">
    <property type="entry name" value="RVT_1"/>
    <property type="match status" value="1"/>
</dbReference>
<dbReference type="InterPro" id="IPR041588">
    <property type="entry name" value="Integrase_H2C2"/>
</dbReference>
<dbReference type="PANTHER" id="PTHR33064:SF36">
    <property type="entry name" value="CCHC-TYPE DOMAIN-CONTAINING PROTEIN"/>
    <property type="match status" value="1"/>
</dbReference>
<dbReference type="PROSITE" id="PS50879">
    <property type="entry name" value="RNASE_H_1"/>
    <property type="match status" value="1"/>
</dbReference>
<evidence type="ECO:0000313" key="12">
    <source>
        <dbReference type="Proteomes" id="UP000551823"/>
    </source>
</evidence>
<dbReference type="Gene3D" id="1.10.340.70">
    <property type="match status" value="1"/>
</dbReference>
<dbReference type="InterPro" id="IPR041577">
    <property type="entry name" value="RT_RNaseH_2"/>
</dbReference>
<dbReference type="InterPro" id="IPR012337">
    <property type="entry name" value="RNaseH-like_sf"/>
</dbReference>
<evidence type="ECO:0000256" key="6">
    <source>
        <dbReference type="ARBA" id="ARBA00022759"/>
    </source>
</evidence>
<sequence length="1081" mass="122703">LGANILFEKGKIKFQIKEKQLIEVLSLALLQIQPDFNIPLEIIDQVYPGVWATEVPGKAKNAIPIVIKLKPDSAPVKVKQYPLKLEDKKGIKEIINRFLQYGLLTECESEYNTPILPVKKADGNSYRLVQDLRAINKITVDIHPVVANPYTLLTKLQNNQFWFTVLDLKDAFFCLPLAVESQKLFAFEWENPDSGRKAQLTWTVLPQGFKNSPTIFGNQLAKELESWIPPDNKGTLLQYVDDLLIATETKESCVQWTVNLLNFLGLNGYRVSQQKAQLIQQRVIYLGMQISGGQRELGTERKEAICRTPEPQTTKELRTFLGMTGWCRLWIYNYGLLVKPLYEIIQNNQLKIDWTNEARAAFKQLKRELMRAPALGIPDVSKPFWLFSYEKQGIALGVLAQRLGPYKRAVAYFSKQLDKVSKGWPGCLRAVAAVVTNIQEARKFTLGQKMTVLVSHTVSAVLEQKGGHWLSPQRFLQYQAVLVEQDDVEIMVTNIVNPASFLSGAQDEPVSHDCIETIEATYSSRPDLQEEPLEDAEDSWYTDGSSFVKQGQRKAGYAITTTERVIEAKPLPAGTSAQKAEIIALTRALNLAKGKRINIWTDSKYAFGVVHAHGAIWKERGLLTAQGKQIKHAEEILKLLEAVQQPQKVAIMHCKGHQKGDTDPEIGNRLADYEARQVAEKAVSTELSLIPDGKLQTVSNNPVPHYSKEDLKLIEDLKAEIKPSKWAQLEDDRLVVPSNLIRLLVTEEHNKTHWGADTLYKHLQQQLVGRNLYTTIKQVSQQCEICQRNNPNTTHKIKLGVISKGNYPGQQWQIDFSELPRKGGYRYLLVMTDTFSGWPEAYPCRTNKAKEVTRVLLNEIIPRFGIPATMSSDRGSHFCAKIVQQVGKILKIDWQLHTPYRPQASGQVEKMNHLIKQQIAKIGQEANLTWPQSLPLALLRIRVKPRTKENLSPFEILYGRPYQSQFTGEDLTQLGEGYLYEYIKSLQKQLDIIHKHVLGTRARGLDQPIHSFIPGDHVYIKNFSGQPLEEKWNGPYQVILTTHTAVKVKEQPAWIHYSRIKKAPGQWKVLTKPDGHLVFSR</sequence>
<accession>A0A7L4CPP1</accession>
<dbReference type="PROSITE" id="PS50994">
    <property type="entry name" value="INTEGRASE"/>
    <property type="match status" value="1"/>
</dbReference>
<dbReference type="Pfam" id="PF00075">
    <property type="entry name" value="RNase_H"/>
    <property type="match status" value="1"/>
</dbReference>
<evidence type="ECO:0000259" key="8">
    <source>
        <dbReference type="PROSITE" id="PS50878"/>
    </source>
</evidence>
<dbReference type="Pfam" id="PF17919">
    <property type="entry name" value="RT_RNaseH_2"/>
    <property type="match status" value="1"/>
</dbReference>
<dbReference type="PROSITE" id="PS50878">
    <property type="entry name" value="RT_POL"/>
    <property type="match status" value="1"/>
</dbReference>
<evidence type="ECO:0000259" key="9">
    <source>
        <dbReference type="PROSITE" id="PS50879"/>
    </source>
</evidence>
<keyword evidence="4" id="KW-0548">Nucleotidyltransferase</keyword>
<evidence type="ECO:0000256" key="1">
    <source>
        <dbReference type="ARBA" id="ARBA00010879"/>
    </source>
</evidence>
<dbReference type="SUPFAM" id="SSF56672">
    <property type="entry name" value="DNA/RNA polymerases"/>
    <property type="match status" value="1"/>
</dbReference>
<dbReference type="InterPro" id="IPR002156">
    <property type="entry name" value="RNaseH_domain"/>
</dbReference>
<reference evidence="11 12" key="1">
    <citation type="submission" date="2019-09" db="EMBL/GenBank/DDBJ databases">
        <title>Bird 10,000 Genomes (B10K) Project - Family phase.</title>
        <authorList>
            <person name="Zhang G."/>
        </authorList>
    </citation>
    <scope>NUCLEOTIDE SEQUENCE [LARGE SCALE GENOMIC DNA]</scope>
    <source>
        <strain evidence="11">B10K-DU-005-01</strain>
    </source>
</reference>
<dbReference type="FunFam" id="3.30.70.270:FF:000020">
    <property type="entry name" value="Transposon Tf2-6 polyprotein-like Protein"/>
    <property type="match status" value="1"/>
</dbReference>
<dbReference type="Gene3D" id="3.10.20.370">
    <property type="match status" value="1"/>
</dbReference>
<gene>
    <name evidence="11" type="primary">Pol_4</name>
    <name evidence="11" type="ORF">NYCLEU_R14660</name>
</gene>
<evidence type="ECO:0000256" key="4">
    <source>
        <dbReference type="ARBA" id="ARBA00022695"/>
    </source>
</evidence>
<dbReference type="GO" id="GO:0016779">
    <property type="term" value="F:nucleotidyltransferase activity"/>
    <property type="evidence" value="ECO:0007669"/>
    <property type="project" value="UniProtKB-KW"/>
</dbReference>
<dbReference type="InterPro" id="IPR000477">
    <property type="entry name" value="RT_dom"/>
</dbReference>
<dbReference type="Proteomes" id="UP000551823">
    <property type="component" value="Unassembled WGS sequence"/>
</dbReference>
<dbReference type="InterPro" id="IPR036397">
    <property type="entry name" value="RNaseH_sf"/>
</dbReference>
<feature type="non-terminal residue" evidence="11">
    <location>
        <position position="1081"/>
    </location>
</feature>
<feature type="domain" description="Reverse transcriptase" evidence="8">
    <location>
        <begin position="99"/>
        <end position="290"/>
    </location>
</feature>
<dbReference type="Pfam" id="PF00665">
    <property type="entry name" value="rve"/>
    <property type="match status" value="1"/>
</dbReference>
<dbReference type="Gene3D" id="2.30.30.850">
    <property type="match status" value="1"/>
</dbReference>
<evidence type="ECO:0000256" key="7">
    <source>
        <dbReference type="ARBA" id="ARBA00022801"/>
    </source>
</evidence>
<name>A0A7L4CPP1_9AVES</name>
<dbReference type="Pfam" id="PF17921">
    <property type="entry name" value="Integrase_H2C2"/>
    <property type="match status" value="1"/>
</dbReference>
<dbReference type="Pfam" id="PF18697">
    <property type="entry name" value="MLVIN_C"/>
    <property type="match status" value="1"/>
</dbReference>
<dbReference type="GO" id="GO:0015074">
    <property type="term" value="P:DNA integration"/>
    <property type="evidence" value="ECO:0007669"/>
    <property type="project" value="InterPro"/>
</dbReference>
<evidence type="ECO:0000256" key="3">
    <source>
        <dbReference type="ARBA" id="ARBA00022679"/>
    </source>
</evidence>
<dbReference type="InterPro" id="IPR001584">
    <property type="entry name" value="Integrase_cat-core"/>
</dbReference>
<dbReference type="SUPFAM" id="SSF53098">
    <property type="entry name" value="Ribonuclease H-like"/>
    <property type="match status" value="2"/>
</dbReference>
<dbReference type="GO" id="GO:0004523">
    <property type="term" value="F:RNA-DNA hybrid ribonuclease activity"/>
    <property type="evidence" value="ECO:0007669"/>
    <property type="project" value="UniProtKB-EC"/>
</dbReference>
<dbReference type="InterPro" id="IPR043128">
    <property type="entry name" value="Rev_trsase/Diguanyl_cyclase"/>
</dbReference>
<evidence type="ECO:0000256" key="2">
    <source>
        <dbReference type="ARBA" id="ARBA00012180"/>
    </source>
</evidence>
<dbReference type="PANTHER" id="PTHR33064">
    <property type="entry name" value="POL PROTEIN"/>
    <property type="match status" value="1"/>
</dbReference>
<dbReference type="EC" id="3.1.26.4" evidence="2"/>
<keyword evidence="3" id="KW-0808">Transferase</keyword>
<feature type="non-terminal residue" evidence="11">
    <location>
        <position position="1"/>
    </location>
</feature>
<keyword evidence="6" id="KW-0255">Endonuclease</keyword>
<dbReference type="Gene3D" id="3.10.10.10">
    <property type="entry name" value="HIV Type 1 Reverse Transcriptase, subunit A, domain 1"/>
    <property type="match status" value="1"/>
</dbReference>
<dbReference type="InterPro" id="IPR040643">
    <property type="entry name" value="MLVIN_C"/>
</dbReference>
<feature type="domain" description="RNase H type-1" evidence="9">
    <location>
        <begin position="534"/>
        <end position="680"/>
    </location>
</feature>
<dbReference type="Gene3D" id="3.30.70.270">
    <property type="match status" value="2"/>
</dbReference>
<comment type="caution">
    <text evidence="11">The sequence shown here is derived from an EMBL/GenBank/DDBJ whole genome shotgun (WGS) entry which is preliminary data.</text>
</comment>
<protein>
    <recommendedName>
        <fullName evidence="2">ribonuclease H</fullName>
        <ecNumber evidence="2">3.1.26.4</ecNumber>
    </recommendedName>
</protein>